<dbReference type="PANTHER" id="PTHR10974">
    <property type="entry name" value="FI08016P-RELATED"/>
    <property type="match status" value="1"/>
</dbReference>
<dbReference type="CDD" id="cd16021">
    <property type="entry name" value="ALP_like"/>
    <property type="match status" value="1"/>
</dbReference>
<dbReference type="Proteomes" id="UP000594262">
    <property type="component" value="Unplaced"/>
</dbReference>
<dbReference type="InterPro" id="IPR004245">
    <property type="entry name" value="DUF229"/>
</dbReference>
<evidence type="ECO:0000313" key="2">
    <source>
        <dbReference type="EnsemblMetazoa" id="CLYHEMP021907.1"/>
    </source>
</evidence>
<feature type="transmembrane region" description="Helical" evidence="1">
    <location>
        <begin position="28"/>
        <end position="48"/>
    </location>
</feature>
<dbReference type="OrthoDB" id="413313at2759"/>
<name>A0A7M5XF26_9CNID</name>
<dbReference type="GeneID" id="136805599"/>
<keyword evidence="1" id="KW-1133">Transmembrane helix</keyword>
<keyword evidence="1" id="KW-0812">Transmembrane</keyword>
<dbReference type="AlphaFoldDB" id="A0A7M5XF26"/>
<evidence type="ECO:0000313" key="3">
    <source>
        <dbReference type="Proteomes" id="UP000594262"/>
    </source>
</evidence>
<dbReference type="InterPro" id="IPR017850">
    <property type="entry name" value="Alkaline_phosphatase_core_sf"/>
</dbReference>
<dbReference type="PANTHER" id="PTHR10974:SF1">
    <property type="entry name" value="FI08016P-RELATED"/>
    <property type="match status" value="1"/>
</dbReference>
<organism evidence="2 3">
    <name type="scientific">Clytia hemisphaerica</name>
    <dbReference type="NCBI Taxonomy" id="252671"/>
    <lineage>
        <taxon>Eukaryota</taxon>
        <taxon>Metazoa</taxon>
        <taxon>Cnidaria</taxon>
        <taxon>Hydrozoa</taxon>
        <taxon>Hydroidolina</taxon>
        <taxon>Leptothecata</taxon>
        <taxon>Obeliida</taxon>
        <taxon>Clytiidae</taxon>
        <taxon>Clytia</taxon>
    </lineage>
</organism>
<dbReference type="GO" id="GO:0005615">
    <property type="term" value="C:extracellular space"/>
    <property type="evidence" value="ECO:0007669"/>
    <property type="project" value="TreeGrafter"/>
</dbReference>
<dbReference type="Gene3D" id="3.40.720.10">
    <property type="entry name" value="Alkaline Phosphatase, subunit A"/>
    <property type="match status" value="1"/>
</dbReference>
<sequence length="692" mass="79581">MTTSDYEKNNQILIMKAFIPCIRLRHRFTMFTGFVIGVLFVSVTFITLSSNKLGKPDFLTNQVGKMQLLEKAVKYINSMGINNATIQITSNSKNEDFSKFHDLPQKCKVPTLDPYHPEVKPFMRTYTAATCDYPKLTEVTDDGILQVRDKNAVTHAKYCYMQRANDNSQKFTPWVVFYDKNDPKQNKEVKLTEDFVKVSITAGGSTQDEFHMYPVRKDTRGKEQLPPKADQLNIVFIMIDSVSHSTAERYLKKTLKKMKESPSTVIMNGHTIVGDGTTAQICAIFVGELENKLPEARKGYGKGDFVNRWPFIWKDFQKSGYVTQYSEDSPYVNTFNYRLRGFNEPPTDKYMRNFWAGASSYIGQLNKKSIRCSHQINFRYLKRFMNNYHDKPTFSYLVASDLTHNSSPYAQLIDDDLVDLLEHLEKTGQNENTLLVIFGDHGDRSSGYRATMTGKLEERLPFMSFTLPTWFPKKYPDLFKNFQRNANLLTSHFDVYSTLRHLMTFPENKHKHKYGSSLFTDLSHLNRTCNQIGILDHWCSCLDYQELKIDDPLVRKAAENIISTINGMNAKIDKVKDKCATLKLDKIERAGIIAPGSRVQKFDKTFKDGRCDECGVKERNANYKVKNYEVVFTVSPSGGKYEATAVLDISKGTFTTGEGISRINLYKNQPHCIQKDFPYLRPYCYCNRQLDS</sequence>
<dbReference type="Pfam" id="PF02995">
    <property type="entry name" value="DUF229"/>
    <property type="match status" value="1"/>
</dbReference>
<protein>
    <submittedName>
        <fullName evidence="2">Uncharacterized protein</fullName>
    </submittedName>
</protein>
<dbReference type="SUPFAM" id="SSF53649">
    <property type="entry name" value="Alkaline phosphatase-like"/>
    <property type="match status" value="1"/>
</dbReference>
<dbReference type="FunFam" id="3.40.720.10:FF:000017">
    <property type="entry name" value="Predicted protein"/>
    <property type="match status" value="1"/>
</dbReference>
<keyword evidence="3" id="KW-1185">Reference proteome</keyword>
<reference evidence="2" key="1">
    <citation type="submission" date="2021-01" db="UniProtKB">
        <authorList>
            <consortium name="EnsemblMetazoa"/>
        </authorList>
    </citation>
    <scope>IDENTIFICATION</scope>
</reference>
<keyword evidence="1" id="KW-0472">Membrane</keyword>
<dbReference type="RefSeq" id="XP_066918266.1">
    <property type="nucleotide sequence ID" value="XM_067062165.1"/>
</dbReference>
<evidence type="ECO:0000256" key="1">
    <source>
        <dbReference type="SAM" id="Phobius"/>
    </source>
</evidence>
<proteinExistence type="predicted"/>
<accession>A0A7M5XF26</accession>
<dbReference type="EnsemblMetazoa" id="CLYHEMT021907.1">
    <property type="protein sequence ID" value="CLYHEMP021907.1"/>
    <property type="gene ID" value="CLYHEMG021907"/>
</dbReference>